<evidence type="ECO:0000259" key="7">
    <source>
        <dbReference type="Pfam" id="PF00155"/>
    </source>
</evidence>
<dbReference type="GO" id="GO:0030170">
    <property type="term" value="F:pyridoxal phosphate binding"/>
    <property type="evidence" value="ECO:0007669"/>
    <property type="project" value="InterPro"/>
</dbReference>
<evidence type="ECO:0000256" key="1">
    <source>
        <dbReference type="ARBA" id="ARBA00001933"/>
    </source>
</evidence>
<dbReference type="InterPro" id="IPR015422">
    <property type="entry name" value="PyrdxlP-dep_Trfase_small"/>
</dbReference>
<comment type="similarity">
    <text evidence="2 6">Belongs to the class-I pyridoxal-phosphate-dependent aminotransferase family.</text>
</comment>
<dbReference type="CDD" id="cd00609">
    <property type="entry name" value="AAT_like"/>
    <property type="match status" value="1"/>
</dbReference>
<feature type="domain" description="Aminotransferase class I/classII large" evidence="7">
    <location>
        <begin position="32"/>
        <end position="384"/>
    </location>
</feature>
<dbReference type="PANTHER" id="PTHR46383">
    <property type="entry name" value="ASPARTATE AMINOTRANSFERASE"/>
    <property type="match status" value="1"/>
</dbReference>
<dbReference type="GO" id="GO:0008483">
    <property type="term" value="F:transaminase activity"/>
    <property type="evidence" value="ECO:0007669"/>
    <property type="project" value="UniProtKB-KW"/>
</dbReference>
<accession>A0A1M5TQL0</accession>
<evidence type="ECO:0000256" key="3">
    <source>
        <dbReference type="ARBA" id="ARBA00022576"/>
    </source>
</evidence>
<dbReference type="OrthoDB" id="9802328at2"/>
<protein>
    <recommendedName>
        <fullName evidence="6">Aminotransferase</fullName>
        <ecNumber evidence="6">2.6.1.-</ecNumber>
    </recommendedName>
</protein>
<dbReference type="AlphaFoldDB" id="A0A1M5TQL0"/>
<dbReference type="GO" id="GO:0006520">
    <property type="term" value="P:amino acid metabolic process"/>
    <property type="evidence" value="ECO:0007669"/>
    <property type="project" value="InterPro"/>
</dbReference>
<dbReference type="InterPro" id="IPR004839">
    <property type="entry name" value="Aminotransferase_I/II_large"/>
</dbReference>
<dbReference type="Gene3D" id="3.90.1150.10">
    <property type="entry name" value="Aspartate Aminotransferase, domain 1"/>
    <property type="match status" value="1"/>
</dbReference>
<dbReference type="SUPFAM" id="SSF53383">
    <property type="entry name" value="PLP-dependent transferases"/>
    <property type="match status" value="1"/>
</dbReference>
<dbReference type="PRINTS" id="PR00753">
    <property type="entry name" value="ACCSYNTHASE"/>
</dbReference>
<evidence type="ECO:0000313" key="8">
    <source>
        <dbReference type="EMBL" id="SHH52673.1"/>
    </source>
</evidence>
<evidence type="ECO:0000256" key="5">
    <source>
        <dbReference type="ARBA" id="ARBA00022898"/>
    </source>
</evidence>
<keyword evidence="3 6" id="KW-0032">Aminotransferase</keyword>
<dbReference type="NCBIfam" id="NF005744">
    <property type="entry name" value="PRK07568.1"/>
    <property type="match status" value="1"/>
</dbReference>
<dbReference type="Proteomes" id="UP000184526">
    <property type="component" value="Unassembled WGS sequence"/>
</dbReference>
<evidence type="ECO:0000256" key="2">
    <source>
        <dbReference type="ARBA" id="ARBA00007441"/>
    </source>
</evidence>
<dbReference type="PANTHER" id="PTHR46383:SF2">
    <property type="entry name" value="AMINOTRANSFERASE"/>
    <property type="match status" value="1"/>
</dbReference>
<sequence>MQLSKRIQEMQFSPIRKLVPFGEEAKKRGVKIYHLNIGQPDIKTPETFMEAVKKYDDKVLKYATSPGLDSLIDSFITYYKEWNIDFDKDEIIITNGGSEAIMFALLAICDAGDEVIIPEPFYTNYNGFSAVAGTNVVPFLTKAENGFHLPAKEEITSKITNKTRAIMVSNPGNPTGVVYTKEELRLLADICKEHDLYLIADEVYREFVYDGEEYTSALFLEDIRDRVILIDSVSKRYSACGARIGLVASKNKVLMNEIMKLAQSRLCVPTIEQVGCANLINTPKSYFDEVLNEYEERRNILHKKLSEMPGVICEKPKGAFYVVAKLPIESGEDFAKWLLTDFSLDNKTVMVAPAEGFYATEGLGKNEIRISYCLNTKDLEDAMNILAIALEKYRNL</sequence>
<dbReference type="RefSeq" id="WP_072830022.1">
    <property type="nucleotide sequence ID" value="NZ_FQXP01000003.1"/>
</dbReference>
<evidence type="ECO:0000256" key="6">
    <source>
        <dbReference type="RuleBase" id="RU000481"/>
    </source>
</evidence>
<keyword evidence="9" id="KW-1185">Reference proteome</keyword>
<keyword evidence="4 6" id="KW-0808">Transferase</keyword>
<reference evidence="8 9" key="1">
    <citation type="submission" date="2016-11" db="EMBL/GenBank/DDBJ databases">
        <authorList>
            <person name="Jaros S."/>
            <person name="Januszkiewicz K."/>
            <person name="Wedrychowicz H."/>
        </authorList>
    </citation>
    <scope>NUCLEOTIDE SEQUENCE [LARGE SCALE GENOMIC DNA]</scope>
    <source>
        <strain evidence="8 9">DSM 3089</strain>
    </source>
</reference>
<organism evidence="8 9">
    <name type="scientific">Clostridium collagenovorans DSM 3089</name>
    <dbReference type="NCBI Taxonomy" id="1121306"/>
    <lineage>
        <taxon>Bacteria</taxon>
        <taxon>Bacillati</taxon>
        <taxon>Bacillota</taxon>
        <taxon>Clostridia</taxon>
        <taxon>Eubacteriales</taxon>
        <taxon>Clostridiaceae</taxon>
        <taxon>Clostridium</taxon>
    </lineage>
</organism>
<dbReference type="InterPro" id="IPR004838">
    <property type="entry name" value="NHTrfase_class1_PyrdxlP-BS"/>
</dbReference>
<name>A0A1M5TQL0_9CLOT</name>
<dbReference type="Pfam" id="PF00155">
    <property type="entry name" value="Aminotran_1_2"/>
    <property type="match status" value="1"/>
</dbReference>
<dbReference type="STRING" id="1121306.SAMN02745196_00667"/>
<dbReference type="InterPro" id="IPR015424">
    <property type="entry name" value="PyrdxlP-dep_Trfase"/>
</dbReference>
<keyword evidence="5" id="KW-0663">Pyridoxal phosphate</keyword>
<dbReference type="Gene3D" id="3.40.640.10">
    <property type="entry name" value="Type I PLP-dependent aspartate aminotransferase-like (Major domain)"/>
    <property type="match status" value="1"/>
</dbReference>
<evidence type="ECO:0000313" key="9">
    <source>
        <dbReference type="Proteomes" id="UP000184526"/>
    </source>
</evidence>
<gene>
    <name evidence="8" type="ORF">SAMN02745196_00667</name>
</gene>
<comment type="cofactor">
    <cofactor evidence="1 6">
        <name>pyridoxal 5'-phosphate</name>
        <dbReference type="ChEBI" id="CHEBI:597326"/>
    </cofactor>
</comment>
<dbReference type="PROSITE" id="PS00105">
    <property type="entry name" value="AA_TRANSFER_CLASS_1"/>
    <property type="match status" value="1"/>
</dbReference>
<dbReference type="EC" id="2.6.1.-" evidence="6"/>
<dbReference type="InterPro" id="IPR050596">
    <property type="entry name" value="AspAT/PAT-like"/>
</dbReference>
<proteinExistence type="inferred from homology"/>
<dbReference type="EMBL" id="FQXP01000003">
    <property type="protein sequence ID" value="SHH52673.1"/>
    <property type="molecule type" value="Genomic_DNA"/>
</dbReference>
<evidence type="ECO:0000256" key="4">
    <source>
        <dbReference type="ARBA" id="ARBA00022679"/>
    </source>
</evidence>
<dbReference type="InterPro" id="IPR015421">
    <property type="entry name" value="PyrdxlP-dep_Trfase_major"/>
</dbReference>